<comment type="caution">
    <text evidence="1">The sequence shown here is derived from an EMBL/GenBank/DDBJ whole genome shotgun (WGS) entry which is preliminary data.</text>
</comment>
<name>A0A7C8MVU8_9PEZI</name>
<evidence type="ECO:0000313" key="1">
    <source>
        <dbReference type="EMBL" id="KAF2969295.1"/>
    </source>
</evidence>
<evidence type="ECO:0000313" key="2">
    <source>
        <dbReference type="Proteomes" id="UP000481858"/>
    </source>
</evidence>
<dbReference type="Proteomes" id="UP000481858">
    <property type="component" value="Unassembled WGS sequence"/>
</dbReference>
<dbReference type="EMBL" id="WUBL01000038">
    <property type="protein sequence ID" value="KAF2969295.1"/>
    <property type="molecule type" value="Genomic_DNA"/>
</dbReference>
<sequence>MSSTIAIPTSRSSAAAYSRLGQSRDARVLPQAEGHAPPAAEFAECASPSPSHSLAAHQIWGDRSALSKEECTHINVGETDGAIRLISYLASSQGFMWNPEMFLPSYLDLDYEPLENRREPVHEIRLSDEEIKNIHCDETSSQDYITIFAILRRLDSGYLIFLDGTMAMNLDNLSVYVYPERGLLLR</sequence>
<gene>
    <name evidence="1" type="ORF">GQX73_g4285</name>
</gene>
<dbReference type="AlphaFoldDB" id="A0A7C8MVU8"/>
<protein>
    <submittedName>
        <fullName evidence="1">Uncharacterized protein</fullName>
    </submittedName>
</protein>
<dbReference type="OrthoDB" id="4157259at2759"/>
<organism evidence="1 2">
    <name type="scientific">Xylaria multiplex</name>
    <dbReference type="NCBI Taxonomy" id="323545"/>
    <lineage>
        <taxon>Eukaryota</taxon>
        <taxon>Fungi</taxon>
        <taxon>Dikarya</taxon>
        <taxon>Ascomycota</taxon>
        <taxon>Pezizomycotina</taxon>
        <taxon>Sordariomycetes</taxon>
        <taxon>Xylariomycetidae</taxon>
        <taxon>Xylariales</taxon>
        <taxon>Xylariaceae</taxon>
        <taxon>Xylaria</taxon>
    </lineage>
</organism>
<keyword evidence="2" id="KW-1185">Reference proteome</keyword>
<dbReference type="InParanoid" id="A0A7C8MVU8"/>
<reference evidence="1 2" key="1">
    <citation type="submission" date="2019-12" db="EMBL/GenBank/DDBJ databases">
        <title>Draft genome sequence of the ascomycete Xylaria multiplex DSM 110363.</title>
        <authorList>
            <person name="Buettner E."/>
            <person name="Kellner H."/>
        </authorList>
    </citation>
    <scope>NUCLEOTIDE SEQUENCE [LARGE SCALE GENOMIC DNA]</scope>
    <source>
        <strain evidence="1 2">DSM 110363</strain>
    </source>
</reference>
<accession>A0A7C8MVU8</accession>
<proteinExistence type="predicted"/>